<dbReference type="InterPro" id="IPR001128">
    <property type="entry name" value="Cyt_P450"/>
</dbReference>
<comment type="caution">
    <text evidence="1">The sequence shown here is derived from an EMBL/GenBank/DDBJ whole genome shotgun (WGS) entry which is preliminary data.</text>
</comment>
<dbReference type="Gene3D" id="1.10.630.10">
    <property type="entry name" value="Cytochrome P450"/>
    <property type="match status" value="1"/>
</dbReference>
<organism evidence="1 2">
    <name type="scientific">Colletotrichum liriopes</name>
    <dbReference type="NCBI Taxonomy" id="708192"/>
    <lineage>
        <taxon>Eukaryota</taxon>
        <taxon>Fungi</taxon>
        <taxon>Dikarya</taxon>
        <taxon>Ascomycota</taxon>
        <taxon>Pezizomycotina</taxon>
        <taxon>Sordariomycetes</taxon>
        <taxon>Hypocreomycetidae</taxon>
        <taxon>Glomerellales</taxon>
        <taxon>Glomerellaceae</taxon>
        <taxon>Colletotrichum</taxon>
        <taxon>Colletotrichum spaethianum species complex</taxon>
    </lineage>
</organism>
<dbReference type="AlphaFoldDB" id="A0AA37LSX9"/>
<dbReference type="SUPFAM" id="SSF48264">
    <property type="entry name" value="Cytochrome P450"/>
    <property type="match status" value="1"/>
</dbReference>
<evidence type="ECO:0000313" key="1">
    <source>
        <dbReference type="EMBL" id="GJC83081.1"/>
    </source>
</evidence>
<name>A0AA37LSX9_9PEZI</name>
<gene>
    <name evidence="1" type="ORF">ColLi_05919</name>
</gene>
<protein>
    <submittedName>
        <fullName evidence="1">Cytochrome P450 monooxygenase FCK2</fullName>
    </submittedName>
</protein>
<keyword evidence="2" id="KW-1185">Reference proteome</keyword>
<keyword evidence="1" id="KW-0560">Oxidoreductase</keyword>
<dbReference type="GO" id="GO:0005506">
    <property type="term" value="F:iron ion binding"/>
    <property type="evidence" value="ECO:0007669"/>
    <property type="project" value="InterPro"/>
</dbReference>
<dbReference type="InterPro" id="IPR036396">
    <property type="entry name" value="Cyt_P450_sf"/>
</dbReference>
<dbReference type="EMBL" id="BPPX01000011">
    <property type="protein sequence ID" value="GJC83081.1"/>
    <property type="molecule type" value="Genomic_DNA"/>
</dbReference>
<keyword evidence="1" id="KW-0503">Monooxygenase</keyword>
<accession>A0AA37LSX9</accession>
<reference evidence="1 2" key="1">
    <citation type="submission" date="2021-07" db="EMBL/GenBank/DDBJ databases">
        <title>Genome data of Colletotrichum spaethianum.</title>
        <authorList>
            <person name="Utami Y.D."/>
            <person name="Hiruma K."/>
        </authorList>
    </citation>
    <scope>NUCLEOTIDE SEQUENCE [LARGE SCALE GENOMIC DNA]</scope>
    <source>
        <strain evidence="1 2">MAFF 242679</strain>
    </source>
</reference>
<dbReference type="GO" id="GO:0004497">
    <property type="term" value="F:monooxygenase activity"/>
    <property type="evidence" value="ECO:0007669"/>
    <property type="project" value="UniProtKB-KW"/>
</dbReference>
<dbReference type="GO" id="GO:0020037">
    <property type="term" value="F:heme binding"/>
    <property type="evidence" value="ECO:0007669"/>
    <property type="project" value="InterPro"/>
</dbReference>
<sequence>MAKIDERLFLQANEFIPERWTTRLKMARVPAAFVPFGMGKHLNPTSYLADLHAATRADEVVP</sequence>
<evidence type="ECO:0000313" key="2">
    <source>
        <dbReference type="Proteomes" id="UP001055172"/>
    </source>
</evidence>
<proteinExistence type="predicted"/>
<dbReference type="Proteomes" id="UP001055172">
    <property type="component" value="Unassembled WGS sequence"/>
</dbReference>
<dbReference type="Pfam" id="PF00067">
    <property type="entry name" value="p450"/>
    <property type="match status" value="1"/>
</dbReference>
<dbReference type="GO" id="GO:0016705">
    <property type="term" value="F:oxidoreductase activity, acting on paired donors, with incorporation or reduction of molecular oxygen"/>
    <property type="evidence" value="ECO:0007669"/>
    <property type="project" value="InterPro"/>
</dbReference>